<dbReference type="RefSeq" id="WP_036312747.1">
    <property type="nucleotide sequence ID" value="NZ_JRQD01000002.1"/>
</dbReference>
<dbReference type="PANTHER" id="PTHR47837:SF1">
    <property type="entry name" value="GTP PYROPHOSPHOKINASE YJBM"/>
    <property type="match status" value="1"/>
</dbReference>
<dbReference type="SMART" id="SM00954">
    <property type="entry name" value="RelA_SpoT"/>
    <property type="match status" value="1"/>
</dbReference>
<name>A0A0A0BHN4_9GAMM</name>
<sequence length="353" mass="40714">MEKILFEYSKTKVSRAGACLIDGKSNQEDILDAKQVLDNWRACHVLPLTSFHESLKKRLRNIDESPLVSQRLKRTPSILSKLERNPKMQLARMQDIGGIRVVAKTMKVVRELEDEFKKTTKIFTKVSGGKDYVNYPKKSGYRSVHHIFKCEEGFSIELQIRTDIQHAWATTVETMGTFLSHSLKSSEGPEEWLEFFALASSAFSILEVTPRVPGYEFLTDQETFEKLLVEEQRLNVLSKLAGFRVATDHIKTDKKKGHYHLISLDLTRRMANIQSFEPKQIELAHQQYSIKEEQVRKGENLQVVLVNSESISALKKAYPSYFLDSENFAKQFDVVNKKLLKLKEKESKRQRSV</sequence>
<dbReference type="CDD" id="cd05399">
    <property type="entry name" value="NT_Rel-Spo_like"/>
    <property type="match status" value="1"/>
</dbReference>
<organism evidence="2 3">
    <name type="scientific">Methylophaga thiooxydans</name>
    <dbReference type="NCBI Taxonomy" id="392484"/>
    <lineage>
        <taxon>Bacteria</taxon>
        <taxon>Pseudomonadati</taxon>
        <taxon>Pseudomonadota</taxon>
        <taxon>Gammaproteobacteria</taxon>
        <taxon>Thiotrichales</taxon>
        <taxon>Piscirickettsiaceae</taxon>
        <taxon>Methylophaga</taxon>
    </lineage>
</organism>
<evidence type="ECO:0000259" key="1">
    <source>
        <dbReference type="SMART" id="SM00954"/>
    </source>
</evidence>
<evidence type="ECO:0000313" key="3">
    <source>
        <dbReference type="Proteomes" id="UP000029999"/>
    </source>
</evidence>
<dbReference type="Pfam" id="PF04607">
    <property type="entry name" value="RelA_SpoT"/>
    <property type="match status" value="1"/>
</dbReference>
<dbReference type="PANTHER" id="PTHR47837">
    <property type="entry name" value="GTP PYROPHOSPHOKINASE YJBM"/>
    <property type="match status" value="1"/>
</dbReference>
<proteinExistence type="predicted"/>
<protein>
    <submittedName>
        <fullName evidence="2">RelA/SpoT domain protein</fullName>
    </submittedName>
</protein>
<dbReference type="STRING" id="392484.LP43_1072"/>
<dbReference type="InterPro" id="IPR052366">
    <property type="entry name" value="GTP_Pyrophosphokinase"/>
</dbReference>
<evidence type="ECO:0000313" key="2">
    <source>
        <dbReference type="EMBL" id="KGM07461.1"/>
    </source>
</evidence>
<dbReference type="SUPFAM" id="SSF81301">
    <property type="entry name" value="Nucleotidyltransferase"/>
    <property type="match status" value="1"/>
</dbReference>
<dbReference type="EMBL" id="JRQD01000002">
    <property type="protein sequence ID" value="KGM07461.1"/>
    <property type="molecule type" value="Genomic_DNA"/>
</dbReference>
<dbReference type="InterPro" id="IPR007685">
    <property type="entry name" value="RelA_SpoT"/>
</dbReference>
<feature type="domain" description="RelA/SpoT" evidence="1">
    <location>
        <begin position="70"/>
        <end position="183"/>
    </location>
</feature>
<comment type="caution">
    <text evidence="2">The sequence shown here is derived from an EMBL/GenBank/DDBJ whole genome shotgun (WGS) entry which is preliminary data.</text>
</comment>
<dbReference type="InterPro" id="IPR043519">
    <property type="entry name" value="NT_sf"/>
</dbReference>
<gene>
    <name evidence="2" type="ORF">LP43_1072</name>
</gene>
<dbReference type="Gene3D" id="3.30.460.10">
    <property type="entry name" value="Beta Polymerase, domain 2"/>
    <property type="match status" value="1"/>
</dbReference>
<dbReference type="Proteomes" id="UP000029999">
    <property type="component" value="Unassembled WGS sequence"/>
</dbReference>
<accession>A0A0A0BHN4</accession>
<dbReference type="AlphaFoldDB" id="A0A0A0BHN4"/>
<dbReference type="GO" id="GO:0015969">
    <property type="term" value="P:guanosine tetraphosphate metabolic process"/>
    <property type="evidence" value="ECO:0007669"/>
    <property type="project" value="InterPro"/>
</dbReference>
<reference evidence="2 3" key="1">
    <citation type="submission" date="2014-09" db="EMBL/GenBank/DDBJ databases">
        <authorList>
            <person name="Grob C."/>
            <person name="Taubert M."/>
            <person name="Howat A.M."/>
            <person name="Burns O.J."/>
            <person name="Dixon J.L."/>
            <person name="Chen Y."/>
            <person name="Murrell J.C."/>
        </authorList>
    </citation>
    <scope>NUCLEOTIDE SEQUENCE [LARGE SCALE GENOMIC DNA]</scope>
    <source>
        <strain evidence="2">L4</strain>
    </source>
</reference>